<gene>
    <name evidence="2" type="ORF">PVK06_001664</name>
</gene>
<comment type="caution">
    <text evidence="2">The sequence shown here is derived from an EMBL/GenBank/DDBJ whole genome shotgun (WGS) entry which is preliminary data.</text>
</comment>
<dbReference type="Proteomes" id="UP001358586">
    <property type="component" value="Chromosome 1"/>
</dbReference>
<proteinExistence type="predicted"/>
<sequence>MAEIENSERSNIDWPPPKLVPKPPRLLRGGKSSSKSRLREELLVHSYKLLQSNPRILIKANLL</sequence>
<reference evidence="2 3" key="1">
    <citation type="submission" date="2023-03" db="EMBL/GenBank/DDBJ databases">
        <title>WGS of Gossypium arboreum.</title>
        <authorList>
            <person name="Yu D."/>
        </authorList>
    </citation>
    <scope>NUCLEOTIDE SEQUENCE [LARGE SCALE GENOMIC DNA]</scope>
    <source>
        <tissue evidence="2">Leaf</tissue>
    </source>
</reference>
<keyword evidence="3" id="KW-1185">Reference proteome</keyword>
<feature type="compositionally biased region" description="Pro residues" evidence="1">
    <location>
        <begin position="14"/>
        <end position="24"/>
    </location>
</feature>
<feature type="compositionally biased region" description="Basic and acidic residues" evidence="1">
    <location>
        <begin position="1"/>
        <end position="11"/>
    </location>
</feature>
<organism evidence="2 3">
    <name type="scientific">Gossypium arboreum</name>
    <name type="common">Tree cotton</name>
    <name type="synonym">Gossypium nanking</name>
    <dbReference type="NCBI Taxonomy" id="29729"/>
    <lineage>
        <taxon>Eukaryota</taxon>
        <taxon>Viridiplantae</taxon>
        <taxon>Streptophyta</taxon>
        <taxon>Embryophyta</taxon>
        <taxon>Tracheophyta</taxon>
        <taxon>Spermatophyta</taxon>
        <taxon>Magnoliopsida</taxon>
        <taxon>eudicotyledons</taxon>
        <taxon>Gunneridae</taxon>
        <taxon>Pentapetalae</taxon>
        <taxon>rosids</taxon>
        <taxon>malvids</taxon>
        <taxon>Malvales</taxon>
        <taxon>Malvaceae</taxon>
        <taxon>Malvoideae</taxon>
        <taxon>Gossypium</taxon>
    </lineage>
</organism>
<name>A0ABR0R1T2_GOSAR</name>
<accession>A0ABR0R1T2</accession>
<protein>
    <submittedName>
        <fullName evidence="2">Uncharacterized protein</fullName>
    </submittedName>
</protein>
<evidence type="ECO:0000313" key="2">
    <source>
        <dbReference type="EMBL" id="KAK5845476.1"/>
    </source>
</evidence>
<evidence type="ECO:0000256" key="1">
    <source>
        <dbReference type="SAM" id="MobiDB-lite"/>
    </source>
</evidence>
<evidence type="ECO:0000313" key="3">
    <source>
        <dbReference type="Proteomes" id="UP001358586"/>
    </source>
</evidence>
<dbReference type="EMBL" id="JARKNE010000001">
    <property type="protein sequence ID" value="KAK5845476.1"/>
    <property type="molecule type" value="Genomic_DNA"/>
</dbReference>
<feature type="region of interest" description="Disordered" evidence="1">
    <location>
        <begin position="1"/>
        <end position="34"/>
    </location>
</feature>